<name>A0ABV5F2M3_9FLAO</name>
<keyword evidence="9" id="KW-0732">Signal</keyword>
<dbReference type="PANTHER" id="PTHR30026">
    <property type="entry name" value="OUTER MEMBRANE PROTEIN TOLC"/>
    <property type="match status" value="1"/>
</dbReference>
<comment type="caution">
    <text evidence="10">The sequence shown here is derived from an EMBL/GenBank/DDBJ whole genome shotgun (WGS) entry which is preliminary data.</text>
</comment>
<keyword evidence="3" id="KW-0813">Transport</keyword>
<proteinExistence type="inferred from homology"/>
<feature type="coiled-coil region" evidence="8">
    <location>
        <begin position="380"/>
        <end position="414"/>
    </location>
</feature>
<keyword evidence="5" id="KW-0812">Transmembrane</keyword>
<evidence type="ECO:0000256" key="8">
    <source>
        <dbReference type="SAM" id="Coils"/>
    </source>
</evidence>
<evidence type="ECO:0000256" key="1">
    <source>
        <dbReference type="ARBA" id="ARBA00004442"/>
    </source>
</evidence>
<evidence type="ECO:0000313" key="10">
    <source>
        <dbReference type="EMBL" id="MFB9053691.1"/>
    </source>
</evidence>
<feature type="chain" id="PRO_5045454782" evidence="9">
    <location>
        <begin position="23"/>
        <end position="468"/>
    </location>
</feature>
<evidence type="ECO:0000256" key="7">
    <source>
        <dbReference type="ARBA" id="ARBA00023237"/>
    </source>
</evidence>
<dbReference type="PANTHER" id="PTHR30026:SF20">
    <property type="entry name" value="OUTER MEMBRANE PROTEIN TOLC"/>
    <property type="match status" value="1"/>
</dbReference>
<keyword evidence="6" id="KW-0472">Membrane</keyword>
<evidence type="ECO:0000256" key="5">
    <source>
        <dbReference type="ARBA" id="ARBA00022692"/>
    </source>
</evidence>
<reference evidence="10 11" key="1">
    <citation type="submission" date="2024-09" db="EMBL/GenBank/DDBJ databases">
        <authorList>
            <person name="Sun Q."/>
            <person name="Mori K."/>
        </authorList>
    </citation>
    <scope>NUCLEOTIDE SEQUENCE [LARGE SCALE GENOMIC DNA]</scope>
    <source>
        <strain evidence="10 11">CECT 8286</strain>
    </source>
</reference>
<dbReference type="Proteomes" id="UP001589605">
    <property type="component" value="Unassembled WGS sequence"/>
</dbReference>
<keyword evidence="8" id="KW-0175">Coiled coil</keyword>
<accession>A0ABV5F2M3</accession>
<evidence type="ECO:0000256" key="4">
    <source>
        <dbReference type="ARBA" id="ARBA00022452"/>
    </source>
</evidence>
<gene>
    <name evidence="10" type="ORF">ACFFVB_11450</name>
</gene>
<evidence type="ECO:0000256" key="9">
    <source>
        <dbReference type="SAM" id="SignalP"/>
    </source>
</evidence>
<dbReference type="InterPro" id="IPR003423">
    <property type="entry name" value="OMP_efflux"/>
</dbReference>
<dbReference type="RefSeq" id="WP_382382932.1">
    <property type="nucleotide sequence ID" value="NZ_JBHMEZ010000012.1"/>
</dbReference>
<organism evidence="10 11">
    <name type="scientific">Formosa undariae</name>
    <dbReference type="NCBI Taxonomy" id="1325436"/>
    <lineage>
        <taxon>Bacteria</taxon>
        <taxon>Pseudomonadati</taxon>
        <taxon>Bacteroidota</taxon>
        <taxon>Flavobacteriia</taxon>
        <taxon>Flavobacteriales</taxon>
        <taxon>Flavobacteriaceae</taxon>
        <taxon>Formosa</taxon>
    </lineage>
</organism>
<comment type="similarity">
    <text evidence="2">Belongs to the outer membrane factor (OMF) (TC 1.B.17) family.</text>
</comment>
<dbReference type="InterPro" id="IPR051906">
    <property type="entry name" value="TolC-like"/>
</dbReference>
<evidence type="ECO:0000256" key="6">
    <source>
        <dbReference type="ARBA" id="ARBA00023136"/>
    </source>
</evidence>
<dbReference type="Pfam" id="PF02321">
    <property type="entry name" value="OEP"/>
    <property type="match status" value="1"/>
</dbReference>
<sequence>MKLRLFILIIISTHTFGLSVHAQSLSDPEILSFEEYLGYVKKYHPVMKQADIALSSGEANLLKARGGFDPKIEVDYSRKKFKGTEYYDVFYSTFKIPTWYGIEFKANYENNTGYYLNPSLTVPEDGLYSAGVSFSLAQGLLIDERMSTLKKAKFFKEQTLAERNLLINDVLFEASKAYFDWFQANREHQIYESFLENAKTRLEAIKSSAEAGELATIDITEARIIYSDRQLGLEVAHLNMQKSRLQLSNFLWVNDIPMEVQSDVLPTSPSIENLKALLLIEDLDNNDALLDLHPKVMSLDAKIGQLDIDKFYKKTKLLPKLDLQYNFLTQEAERLDSFNTANYKAYVNFSMPIFLRKERGDLQLANLKLQDAKLDRMSAVLNIKNKAEAIEIEINSLRNQNELLKTMVSDYEAMVKAEERKFALGDSSLFLINSREQKLIDAQLKENSLQTKHLTAIAKLYNSLGLSI</sequence>
<comment type="subcellular location">
    <subcellularLocation>
        <location evidence="1">Cell outer membrane</location>
    </subcellularLocation>
</comment>
<keyword evidence="4" id="KW-1134">Transmembrane beta strand</keyword>
<keyword evidence="7" id="KW-0998">Cell outer membrane</keyword>
<keyword evidence="11" id="KW-1185">Reference proteome</keyword>
<dbReference type="EMBL" id="JBHMEZ010000012">
    <property type="protein sequence ID" value="MFB9053691.1"/>
    <property type="molecule type" value="Genomic_DNA"/>
</dbReference>
<evidence type="ECO:0000256" key="3">
    <source>
        <dbReference type="ARBA" id="ARBA00022448"/>
    </source>
</evidence>
<evidence type="ECO:0000256" key="2">
    <source>
        <dbReference type="ARBA" id="ARBA00007613"/>
    </source>
</evidence>
<evidence type="ECO:0000313" key="11">
    <source>
        <dbReference type="Proteomes" id="UP001589605"/>
    </source>
</evidence>
<dbReference type="Gene3D" id="1.20.1600.10">
    <property type="entry name" value="Outer membrane efflux proteins (OEP)"/>
    <property type="match status" value="1"/>
</dbReference>
<feature type="signal peptide" evidence="9">
    <location>
        <begin position="1"/>
        <end position="22"/>
    </location>
</feature>
<protein>
    <submittedName>
        <fullName evidence="10">TolC family protein</fullName>
    </submittedName>
</protein>
<dbReference type="SUPFAM" id="SSF56954">
    <property type="entry name" value="Outer membrane efflux proteins (OEP)"/>
    <property type="match status" value="1"/>
</dbReference>